<dbReference type="HOGENOM" id="CLU_2206417_0_0_5"/>
<dbReference type="AlphaFoldDB" id="C6XRI4"/>
<feature type="domain" description="HTH cro/C1-type" evidence="1">
    <location>
        <begin position="9"/>
        <end position="63"/>
    </location>
</feature>
<dbReference type="KEGG" id="hba:Hbal_1124"/>
<protein>
    <submittedName>
        <fullName evidence="2">Helix-turn-helix domain protein</fullName>
    </submittedName>
</protein>
<organism evidence="2 3">
    <name type="scientific">Hirschia baltica (strain ATCC 49814 / DSM 5838 / IFAM 1418)</name>
    <dbReference type="NCBI Taxonomy" id="582402"/>
    <lineage>
        <taxon>Bacteria</taxon>
        <taxon>Pseudomonadati</taxon>
        <taxon>Pseudomonadota</taxon>
        <taxon>Alphaproteobacteria</taxon>
        <taxon>Hyphomonadales</taxon>
        <taxon>Hyphomonadaceae</taxon>
        <taxon>Hirschia</taxon>
    </lineage>
</organism>
<dbReference type="RefSeq" id="WP_015826966.1">
    <property type="nucleotide sequence ID" value="NC_012982.1"/>
</dbReference>
<evidence type="ECO:0000313" key="2">
    <source>
        <dbReference type="EMBL" id="ACT58816.1"/>
    </source>
</evidence>
<dbReference type="SUPFAM" id="SSF47413">
    <property type="entry name" value="lambda repressor-like DNA-binding domains"/>
    <property type="match status" value="1"/>
</dbReference>
<dbReference type="Pfam" id="PF01381">
    <property type="entry name" value="HTH_3"/>
    <property type="match status" value="1"/>
</dbReference>
<dbReference type="Gene3D" id="1.10.260.40">
    <property type="entry name" value="lambda repressor-like DNA-binding domains"/>
    <property type="match status" value="1"/>
</dbReference>
<dbReference type="Proteomes" id="UP000002745">
    <property type="component" value="Chromosome"/>
</dbReference>
<keyword evidence="3" id="KW-1185">Reference proteome</keyword>
<dbReference type="CDD" id="cd00093">
    <property type="entry name" value="HTH_XRE"/>
    <property type="match status" value="1"/>
</dbReference>
<dbReference type="EMBL" id="CP001678">
    <property type="protein sequence ID" value="ACT58816.1"/>
    <property type="molecule type" value="Genomic_DNA"/>
</dbReference>
<evidence type="ECO:0000313" key="3">
    <source>
        <dbReference type="Proteomes" id="UP000002745"/>
    </source>
</evidence>
<dbReference type="SMART" id="SM00530">
    <property type="entry name" value="HTH_XRE"/>
    <property type="match status" value="1"/>
</dbReference>
<accession>C6XRI4</accession>
<dbReference type="GO" id="GO:0003677">
    <property type="term" value="F:DNA binding"/>
    <property type="evidence" value="ECO:0007669"/>
    <property type="project" value="InterPro"/>
</dbReference>
<dbReference type="InterPro" id="IPR010982">
    <property type="entry name" value="Lambda_DNA-bd_dom_sf"/>
</dbReference>
<dbReference type="eggNOG" id="COG1396">
    <property type="taxonomic scope" value="Bacteria"/>
</dbReference>
<name>C6XRI4_HIRBI</name>
<sequence length="107" mass="12722">MNSKRPFYLKHWRIYRKLSQEELADRVQTTKGYVSELERQIKPYNQGLLEAFSIALCCEPADFLIRDPMASNQVWSTWDKIPDGDRELALRVLRSFVKQEDDEKKIE</sequence>
<dbReference type="PROSITE" id="PS50943">
    <property type="entry name" value="HTH_CROC1"/>
    <property type="match status" value="1"/>
</dbReference>
<evidence type="ECO:0000259" key="1">
    <source>
        <dbReference type="PROSITE" id="PS50943"/>
    </source>
</evidence>
<dbReference type="OrthoDB" id="407979at2"/>
<gene>
    <name evidence="2" type="ordered locus">Hbal_1124</name>
</gene>
<reference evidence="3" key="1">
    <citation type="journal article" date="2011" name="J. Bacteriol.">
        <title>Genome sequences of eight morphologically diverse alphaproteobacteria.</title>
        <authorList>
            <consortium name="US DOE Joint Genome Institute"/>
            <person name="Brown P.J."/>
            <person name="Kysela D.T."/>
            <person name="Buechlein A."/>
            <person name="Hemmerich C."/>
            <person name="Brun Y.V."/>
        </authorList>
    </citation>
    <scope>NUCLEOTIDE SEQUENCE [LARGE SCALE GENOMIC DNA]</scope>
    <source>
        <strain evidence="3">ATCC 49814 / DSM 5838 / IFAM 1418</strain>
    </source>
</reference>
<proteinExistence type="predicted"/>
<dbReference type="InterPro" id="IPR001387">
    <property type="entry name" value="Cro/C1-type_HTH"/>
</dbReference>